<gene>
    <name evidence="3" type="ORF">ADEAN_000408300</name>
</gene>
<evidence type="ECO:0000313" key="3">
    <source>
        <dbReference type="EMBL" id="CAD2216621.1"/>
    </source>
</evidence>
<organism evidence="3 4">
    <name type="scientific">Angomonas deanei</name>
    <dbReference type="NCBI Taxonomy" id="59799"/>
    <lineage>
        <taxon>Eukaryota</taxon>
        <taxon>Discoba</taxon>
        <taxon>Euglenozoa</taxon>
        <taxon>Kinetoplastea</taxon>
        <taxon>Metakinetoplastina</taxon>
        <taxon>Trypanosomatida</taxon>
        <taxon>Trypanosomatidae</taxon>
        <taxon>Strigomonadinae</taxon>
        <taxon>Angomonas</taxon>
    </lineage>
</organism>
<evidence type="ECO:0000256" key="2">
    <source>
        <dbReference type="SAM" id="MobiDB-lite"/>
    </source>
</evidence>
<dbReference type="VEuPathDB" id="TriTrypDB:ADEAN_000408300"/>
<dbReference type="Gene3D" id="1.25.40.10">
    <property type="entry name" value="Tetratricopeptide repeat domain"/>
    <property type="match status" value="1"/>
</dbReference>
<dbReference type="InterPro" id="IPR011990">
    <property type="entry name" value="TPR-like_helical_dom_sf"/>
</dbReference>
<accession>S9V9P0</accession>
<feature type="region of interest" description="Disordered" evidence="2">
    <location>
        <begin position="295"/>
        <end position="336"/>
    </location>
</feature>
<dbReference type="SUPFAM" id="SSF48452">
    <property type="entry name" value="TPR-like"/>
    <property type="match status" value="1"/>
</dbReference>
<dbReference type="GO" id="GO:0005680">
    <property type="term" value="C:anaphase-promoting complex"/>
    <property type="evidence" value="ECO:0007669"/>
    <property type="project" value="TreeGrafter"/>
</dbReference>
<dbReference type="CDD" id="cd24142">
    <property type="entry name" value="ACL4-like"/>
    <property type="match status" value="1"/>
</dbReference>
<dbReference type="GO" id="GO:0045842">
    <property type="term" value="P:positive regulation of mitotic metaphase/anaphase transition"/>
    <property type="evidence" value="ECO:0007669"/>
    <property type="project" value="TreeGrafter"/>
</dbReference>
<keyword evidence="4" id="KW-1185">Reference proteome</keyword>
<feature type="compositionally biased region" description="Acidic residues" evidence="2">
    <location>
        <begin position="307"/>
        <end position="336"/>
    </location>
</feature>
<dbReference type="EMBL" id="LR877151">
    <property type="protein sequence ID" value="CAD2216621.1"/>
    <property type="molecule type" value="Genomic_DNA"/>
</dbReference>
<dbReference type="GO" id="GO:0051301">
    <property type="term" value="P:cell division"/>
    <property type="evidence" value="ECO:0007669"/>
    <property type="project" value="TreeGrafter"/>
</dbReference>
<dbReference type="GO" id="GO:0016567">
    <property type="term" value="P:protein ubiquitination"/>
    <property type="evidence" value="ECO:0007669"/>
    <property type="project" value="TreeGrafter"/>
</dbReference>
<dbReference type="OrthoDB" id="1914839at2759"/>
<dbReference type="AlphaFoldDB" id="S9V9P0"/>
<evidence type="ECO:0000313" key="4">
    <source>
        <dbReference type="Proteomes" id="UP000515908"/>
    </source>
</evidence>
<dbReference type="PANTHER" id="PTHR12558">
    <property type="entry name" value="CELL DIVISION CYCLE 16,23,27"/>
    <property type="match status" value="1"/>
</dbReference>
<dbReference type="PANTHER" id="PTHR12558:SF10">
    <property type="entry name" value="CELL DIVISION CYCLE PROTEIN 23 HOMOLOG"/>
    <property type="match status" value="1"/>
</dbReference>
<dbReference type="Proteomes" id="UP000515908">
    <property type="component" value="Chromosome 07"/>
</dbReference>
<keyword evidence="1" id="KW-0802">TPR repeat</keyword>
<reference evidence="3 4" key="1">
    <citation type="submission" date="2020-08" db="EMBL/GenBank/DDBJ databases">
        <authorList>
            <person name="Newling K."/>
            <person name="Davey J."/>
            <person name="Forrester S."/>
        </authorList>
    </citation>
    <scope>NUCLEOTIDE SEQUENCE [LARGE SCALE GENOMIC DNA]</scope>
    <source>
        <strain evidence="4">Crithidia deanei Carvalho (ATCC PRA-265)</strain>
    </source>
</reference>
<proteinExistence type="predicted"/>
<sequence>MDVNTLLGLAQGAVDAGNIKAATEFYDVALVQHPNSDEVMEAYAEVLIHYAGDIQRAQQLLRHAIEVSPDHGFVKYLNLAQLCEAREALQCYTKAYEIASLMLGQARKKRAKATLKETMGTMCIAVAELYLTDLCFDEDAEKQCEQAVLRALELNEQSVEAHQVCASLRLSQVRPEDALVSLRRAVELTHTLSEEHQPTYESKVELGRLLMQVSPDDAFPYLLEVLQHGDNNPYVWFLLGECARMRKRFLDAARLLRRSRVMLVASNGDPTAIQEVDDAINVLVQEMGPEMAASITDLDHPNPLELLEPEADQADEEEYEDVLDEPEWEKEDEDDV</sequence>
<evidence type="ECO:0000256" key="1">
    <source>
        <dbReference type="ARBA" id="ARBA00022803"/>
    </source>
</evidence>
<dbReference type="GO" id="GO:0031145">
    <property type="term" value="P:anaphase-promoting complex-dependent catabolic process"/>
    <property type="evidence" value="ECO:0007669"/>
    <property type="project" value="TreeGrafter"/>
</dbReference>
<protein>
    <recommendedName>
        <fullName evidence="5">Tetratricopeptide repeat</fullName>
    </recommendedName>
</protein>
<name>S9V9P0_9TRYP</name>
<evidence type="ECO:0008006" key="5">
    <source>
        <dbReference type="Google" id="ProtNLM"/>
    </source>
</evidence>